<dbReference type="SUPFAM" id="SSF51735">
    <property type="entry name" value="NAD(P)-binding Rossmann-fold domains"/>
    <property type="match status" value="1"/>
</dbReference>
<evidence type="ECO:0000313" key="7">
    <source>
        <dbReference type="Proteomes" id="UP000464787"/>
    </source>
</evidence>
<dbReference type="KEGG" id="xyk:GT347_06140"/>
<dbReference type="Gene3D" id="3.40.50.720">
    <property type="entry name" value="NAD(P)-binding Rossmann-like Domain"/>
    <property type="match status" value="1"/>
</dbReference>
<dbReference type="InterPro" id="IPR006108">
    <property type="entry name" value="3HC_DH_C"/>
</dbReference>
<dbReference type="GO" id="GO:0070403">
    <property type="term" value="F:NAD+ binding"/>
    <property type="evidence" value="ECO:0007669"/>
    <property type="project" value="InterPro"/>
</dbReference>
<keyword evidence="3" id="KW-0472">Membrane</keyword>
<dbReference type="AlphaFoldDB" id="A0A857J135"/>
<dbReference type="Pfam" id="PF02737">
    <property type="entry name" value="3HCDH_N"/>
    <property type="match status" value="1"/>
</dbReference>
<dbReference type="InterPro" id="IPR006176">
    <property type="entry name" value="3-OHacyl-CoA_DH_NAD-bd"/>
</dbReference>
<evidence type="ECO:0000259" key="4">
    <source>
        <dbReference type="Pfam" id="PF00725"/>
    </source>
</evidence>
<sequence length="321" mass="34605">MTSVLSSTPNATTAAIIGGGSIGLAFALVFARAGWQVRVQDPSAERRQALPAELRERCEMLARHGLLQEATPALLARVQAVETVESAAAGVALAIECAPEKLEVKKAVFAALDAAAPADAVLCSASSALPASAYCDGLAGRGRCMVAHPGNPPYLIPVIELVPAAFTEPSVVERCRAIFVSLGMKPVVVNKEIEGFLFNRLQGAVLREAYCLVRDGVASVEDIDTVMRDGLGLRWSFIGPFETVDLNTRGGIESHAAKMGPAYERMGAQRGQNDPWTPELVEKVAAERRALLPLEQWEQRVQWRDAQLMAMAQFRQKQTEK</sequence>
<evidence type="ECO:0000259" key="5">
    <source>
        <dbReference type="Pfam" id="PF02737"/>
    </source>
</evidence>
<reference evidence="6 7" key="1">
    <citation type="submission" date="2020-01" db="EMBL/GenBank/DDBJ databases">
        <title>Genome sequencing of strain KACC 21265.</title>
        <authorList>
            <person name="Heo J."/>
            <person name="Kim S.-J."/>
            <person name="Kim J.-S."/>
            <person name="Hong S.-B."/>
            <person name="Kwon S.-W."/>
        </authorList>
    </citation>
    <scope>NUCLEOTIDE SEQUENCE [LARGE SCALE GENOMIC DNA]</scope>
    <source>
        <strain evidence="6 7">KACC 21265</strain>
    </source>
</reference>
<dbReference type="PANTHER" id="PTHR48075:SF1">
    <property type="entry name" value="LAMBDA-CRYSTALLIN HOMOLOG"/>
    <property type="match status" value="1"/>
</dbReference>
<dbReference type="Gene3D" id="1.10.1040.10">
    <property type="entry name" value="N-(1-d-carboxylethyl)-l-norvaline Dehydrogenase, domain 2"/>
    <property type="match status" value="1"/>
</dbReference>
<keyword evidence="3" id="KW-1133">Transmembrane helix</keyword>
<evidence type="ECO:0000313" key="6">
    <source>
        <dbReference type="EMBL" id="QHI97604.1"/>
    </source>
</evidence>
<keyword evidence="7" id="KW-1185">Reference proteome</keyword>
<dbReference type="GO" id="GO:0006631">
    <property type="term" value="P:fatty acid metabolic process"/>
    <property type="evidence" value="ECO:0007669"/>
    <property type="project" value="InterPro"/>
</dbReference>
<evidence type="ECO:0000256" key="2">
    <source>
        <dbReference type="ARBA" id="ARBA00023002"/>
    </source>
</evidence>
<dbReference type="EMBL" id="CP047650">
    <property type="protein sequence ID" value="QHI97604.1"/>
    <property type="molecule type" value="Genomic_DNA"/>
</dbReference>
<dbReference type="PANTHER" id="PTHR48075">
    <property type="entry name" value="3-HYDROXYACYL-COA DEHYDROGENASE FAMILY PROTEIN"/>
    <property type="match status" value="1"/>
</dbReference>
<protein>
    <submittedName>
        <fullName evidence="6">3-hydroxyacyl-CoA dehydrogenase</fullName>
        <ecNumber evidence="6">1.1.1.35</ecNumber>
    </submittedName>
</protein>
<organism evidence="6 7">
    <name type="scientific">Xylophilus rhododendri</name>
    <dbReference type="NCBI Taxonomy" id="2697032"/>
    <lineage>
        <taxon>Bacteria</taxon>
        <taxon>Pseudomonadati</taxon>
        <taxon>Pseudomonadota</taxon>
        <taxon>Betaproteobacteria</taxon>
        <taxon>Burkholderiales</taxon>
        <taxon>Xylophilus</taxon>
    </lineage>
</organism>
<feature type="domain" description="3-hydroxyacyl-CoA dehydrogenase NAD binding" evidence="5">
    <location>
        <begin position="14"/>
        <end position="191"/>
    </location>
</feature>
<gene>
    <name evidence="6" type="ORF">GT347_06140</name>
</gene>
<dbReference type="InterPro" id="IPR006180">
    <property type="entry name" value="3-OHacyl-CoA_DH_CS"/>
</dbReference>
<dbReference type="SUPFAM" id="SSF48179">
    <property type="entry name" value="6-phosphogluconate dehydrogenase C-terminal domain-like"/>
    <property type="match status" value="1"/>
</dbReference>
<dbReference type="InterPro" id="IPR008927">
    <property type="entry name" value="6-PGluconate_DH-like_C_sf"/>
</dbReference>
<proteinExistence type="inferred from homology"/>
<accession>A0A857J135</accession>
<comment type="similarity">
    <text evidence="1">Belongs to the 3-hydroxyacyl-CoA dehydrogenase family.</text>
</comment>
<dbReference type="EC" id="1.1.1.35" evidence="6"/>
<name>A0A857J135_9BURK</name>
<keyword evidence="2 6" id="KW-0560">Oxidoreductase</keyword>
<dbReference type="NCBIfam" id="NF004783">
    <property type="entry name" value="PRK06129.1"/>
    <property type="match status" value="1"/>
</dbReference>
<dbReference type="InterPro" id="IPR036291">
    <property type="entry name" value="NAD(P)-bd_dom_sf"/>
</dbReference>
<evidence type="ECO:0000256" key="1">
    <source>
        <dbReference type="ARBA" id="ARBA00009463"/>
    </source>
</evidence>
<feature type="transmembrane region" description="Helical" evidence="3">
    <location>
        <begin position="12"/>
        <end position="31"/>
    </location>
</feature>
<feature type="domain" description="3-hydroxyacyl-CoA dehydrogenase C-terminal" evidence="4">
    <location>
        <begin position="195"/>
        <end position="286"/>
    </location>
</feature>
<dbReference type="Proteomes" id="UP000464787">
    <property type="component" value="Chromosome"/>
</dbReference>
<dbReference type="GO" id="GO:0003857">
    <property type="term" value="F:(3S)-3-hydroxyacyl-CoA dehydrogenase (NAD+) activity"/>
    <property type="evidence" value="ECO:0007669"/>
    <property type="project" value="UniProtKB-EC"/>
</dbReference>
<dbReference type="PROSITE" id="PS00067">
    <property type="entry name" value="3HCDH"/>
    <property type="match status" value="1"/>
</dbReference>
<dbReference type="GO" id="GO:0050104">
    <property type="term" value="F:L-gulonate 3-dehydrogenase activity"/>
    <property type="evidence" value="ECO:0007669"/>
    <property type="project" value="TreeGrafter"/>
</dbReference>
<dbReference type="InterPro" id="IPR013328">
    <property type="entry name" value="6PGD_dom2"/>
</dbReference>
<dbReference type="RefSeq" id="WP_160551122.1">
    <property type="nucleotide sequence ID" value="NZ_CP047650.1"/>
</dbReference>
<evidence type="ECO:0000256" key="3">
    <source>
        <dbReference type="SAM" id="Phobius"/>
    </source>
</evidence>
<keyword evidence="3" id="KW-0812">Transmembrane</keyword>
<dbReference type="Pfam" id="PF00725">
    <property type="entry name" value="3HCDH"/>
    <property type="match status" value="1"/>
</dbReference>